<dbReference type="InterPro" id="IPR015500">
    <property type="entry name" value="Peptidase_S8_subtilisin-rel"/>
</dbReference>
<evidence type="ECO:0000256" key="7">
    <source>
        <dbReference type="SAM" id="MobiDB-lite"/>
    </source>
</evidence>
<feature type="domain" description="Autotransporter" evidence="8">
    <location>
        <begin position="740"/>
        <end position="1018"/>
    </location>
</feature>
<gene>
    <name evidence="9" type="ORF">FIV34_14835</name>
</gene>
<sequence length="1018" mass="103878">MLLQMAGPGGTETCGVSQWLPGPGNAHCGNAGEGCLGRKCRFGTRFSARSCGNMPPAPPDVARKTLMSKTLGEQSVNGTNLLGQRKVALAVCVSLALAACGGGGGRSSNVGTGGGGGGGVIIPPTNPTQPTQPTQPAQPPIDAQLGLTNVRAAQSAGFNGQGETIGIIDTGVTRLHPALSGRVTANLNYVDPSTNNLAIDDVVGHGTAVAEIAAGVPFGSFVGGVAPQANIVSARIINDKAPTDDGSGQGNQATTADPLGTVNADVAARGAHVFNNSWGGIYWSATDAAATKSFHDAYAPLAADGSHLFVFAAGNDGKADPSDIAALPNRAPDVEAGWLTVVALDSNNPSQIASYSNRCGIAKDYCLAAPGDVVVASAGSTTTANATYQIWEGTSLAAPQVSGAAAVVHSAFPTLNYDAVRQIILGTADDLGDPGPDAIYGYGRLNVGRAVMGPSRFDWGDFHADTGGSVVTFSNDISGAGGLQVNGSGQLILTGTNTYTGATTVMGGTLNAMHDIPGELIVNPTALAVLHGNVDGSLTAAGVVATDVTSVHVKGNLVMPAGGGLFQVLGAPLIVTGTAQVAGQFRILGAVPNYTTTLHQQVLTASSVSGHFSDFTRANGVFLTSMLQYGPTEIWLDTTSLSITQVAGTSMSQSLAAQSSAQRVDGAMTQISSSLAPGATSVQPVNTAMIIAAGQIQQAGSTRTAQASLESLSGQLYAAGTAVTLAGIDAGNDALMQHLDAMGKGGAWMQSLDAQGGLNRSGFGNVGFNIGGSMIGNDVRLGNNGFAGLAVAQMRSSGQLSGNFDRQRNRATEGSLYAGTQGANWYSVGRFGFGSYRGDTQRLLRFGDEGGAFTGGDVSGRYNVAYGEVGYRTHAGAFDFTPYADVQYASIRRDGFQELGGDGFGLAADGHTTSRWQAGLGLRAGSSWLTTYGKFRMDMKLGWQNAFATRGEVFSARYTGLSQWAPVEGIGLSKQAATLGLNAGMDLGSRTQLAFGVDQRFASRDHSRSATASVKIAW</sequence>
<dbReference type="PROSITE" id="PS00136">
    <property type="entry name" value="SUBTILASE_ASP"/>
    <property type="match status" value="1"/>
</dbReference>
<keyword evidence="3" id="KW-0732">Signal</keyword>
<protein>
    <submittedName>
        <fullName evidence="9">Autotransporter domain-containing protein</fullName>
    </submittedName>
</protein>
<accession>A0A4Y5Z4T1</accession>
<dbReference type="SUPFAM" id="SSF103515">
    <property type="entry name" value="Autotransporter"/>
    <property type="match status" value="1"/>
</dbReference>
<feature type="active site" description="Charge relay system" evidence="6">
    <location>
        <position position="169"/>
    </location>
</feature>
<dbReference type="InterPro" id="IPR036709">
    <property type="entry name" value="Autotransporte_beta_dom_sf"/>
</dbReference>
<evidence type="ECO:0000256" key="3">
    <source>
        <dbReference type="ARBA" id="ARBA00022729"/>
    </source>
</evidence>
<feature type="region of interest" description="Disordered" evidence="7">
    <location>
        <begin position="103"/>
        <end position="138"/>
    </location>
</feature>
<feature type="active site" description="Charge relay system" evidence="6">
    <location>
        <position position="395"/>
    </location>
</feature>
<dbReference type="GO" id="GO:0006508">
    <property type="term" value="P:proteolysis"/>
    <property type="evidence" value="ECO:0007669"/>
    <property type="project" value="UniProtKB-KW"/>
</dbReference>
<dbReference type="CDD" id="cd04848">
    <property type="entry name" value="Peptidases_S8_Autotransporter_serine_protease_like"/>
    <property type="match status" value="1"/>
</dbReference>
<dbReference type="Pfam" id="PF12951">
    <property type="entry name" value="PATR"/>
    <property type="match status" value="1"/>
</dbReference>
<dbReference type="InterPro" id="IPR050131">
    <property type="entry name" value="Peptidase_S8_subtilisin-like"/>
</dbReference>
<evidence type="ECO:0000313" key="9">
    <source>
        <dbReference type="EMBL" id="QDE40392.1"/>
    </source>
</evidence>
<dbReference type="NCBIfam" id="TIGR02601">
    <property type="entry name" value="autotrns_rpt"/>
    <property type="match status" value="1"/>
</dbReference>
<dbReference type="PRINTS" id="PR00723">
    <property type="entry name" value="SUBTILISIN"/>
</dbReference>
<evidence type="ECO:0000313" key="10">
    <source>
        <dbReference type="Proteomes" id="UP000316093"/>
    </source>
</evidence>
<keyword evidence="4 6" id="KW-0378">Hydrolase</keyword>
<dbReference type="InterPro" id="IPR023828">
    <property type="entry name" value="Peptidase_S8_Ser-AS"/>
</dbReference>
<dbReference type="PANTHER" id="PTHR43806:SF11">
    <property type="entry name" value="CEREVISIN-RELATED"/>
    <property type="match status" value="1"/>
</dbReference>
<dbReference type="Gene3D" id="3.40.50.200">
    <property type="entry name" value="Peptidase S8/S53 domain"/>
    <property type="match status" value="1"/>
</dbReference>
<dbReference type="Proteomes" id="UP000316093">
    <property type="component" value="Chromosome"/>
</dbReference>
<feature type="active site" description="Charge relay system" evidence="6">
    <location>
        <position position="205"/>
    </location>
</feature>
<dbReference type="PROSITE" id="PS51892">
    <property type="entry name" value="SUBTILASE"/>
    <property type="match status" value="1"/>
</dbReference>
<evidence type="ECO:0000259" key="8">
    <source>
        <dbReference type="PROSITE" id="PS51208"/>
    </source>
</evidence>
<dbReference type="InterPro" id="IPR036852">
    <property type="entry name" value="Peptidase_S8/S53_dom_sf"/>
</dbReference>
<dbReference type="OrthoDB" id="5360469at2"/>
<dbReference type="PANTHER" id="PTHR43806">
    <property type="entry name" value="PEPTIDASE S8"/>
    <property type="match status" value="1"/>
</dbReference>
<dbReference type="Gene3D" id="2.40.128.130">
    <property type="entry name" value="Autotransporter beta-domain"/>
    <property type="match status" value="1"/>
</dbReference>
<evidence type="ECO:0000256" key="6">
    <source>
        <dbReference type="PROSITE-ProRule" id="PRU01240"/>
    </source>
</evidence>
<keyword evidence="2 6" id="KW-0645">Protease</keyword>
<evidence type="ECO:0000256" key="2">
    <source>
        <dbReference type="ARBA" id="ARBA00022670"/>
    </source>
</evidence>
<dbReference type="PROSITE" id="PS00138">
    <property type="entry name" value="SUBTILASE_SER"/>
    <property type="match status" value="1"/>
</dbReference>
<dbReference type="EMBL" id="CP041046">
    <property type="protein sequence ID" value="QDE40392.1"/>
    <property type="molecule type" value="Genomic_DNA"/>
</dbReference>
<dbReference type="InterPro" id="IPR023827">
    <property type="entry name" value="Peptidase_S8_Asp-AS"/>
</dbReference>
<name>A0A4Y5Z4T1_9GAMM</name>
<dbReference type="GO" id="GO:0004252">
    <property type="term" value="F:serine-type endopeptidase activity"/>
    <property type="evidence" value="ECO:0007669"/>
    <property type="project" value="UniProtKB-UniRule"/>
</dbReference>
<dbReference type="InterPro" id="IPR005546">
    <property type="entry name" value="Autotransporte_beta"/>
</dbReference>
<dbReference type="AlphaFoldDB" id="A0A4Y5Z4T1"/>
<dbReference type="PROSITE" id="PS51208">
    <property type="entry name" value="AUTOTRANSPORTER"/>
    <property type="match status" value="1"/>
</dbReference>
<dbReference type="Pfam" id="PF03797">
    <property type="entry name" value="Autotransporter"/>
    <property type="match status" value="1"/>
</dbReference>
<feature type="compositionally biased region" description="Gly residues" evidence="7">
    <location>
        <begin position="103"/>
        <end position="120"/>
    </location>
</feature>
<evidence type="ECO:0000256" key="5">
    <source>
        <dbReference type="ARBA" id="ARBA00022825"/>
    </source>
</evidence>
<dbReference type="InterPro" id="IPR034061">
    <property type="entry name" value="Peptidases_S8_Autotransporter"/>
</dbReference>
<reference evidence="9 10" key="1">
    <citation type="submission" date="2019-06" db="EMBL/GenBank/DDBJ databases">
        <title>A complete genome sequence for Luteibacter pinisoli MAH-14.</title>
        <authorList>
            <person name="Baltrus D.A."/>
        </authorList>
    </citation>
    <scope>NUCLEOTIDE SEQUENCE [LARGE SCALE GENOMIC DNA]</scope>
    <source>
        <strain evidence="9 10">MAH-14</strain>
    </source>
</reference>
<comment type="similarity">
    <text evidence="1 6">Belongs to the peptidase S8 family.</text>
</comment>
<dbReference type="SMART" id="SM00869">
    <property type="entry name" value="Autotransporter"/>
    <property type="match status" value="1"/>
</dbReference>
<evidence type="ECO:0000256" key="1">
    <source>
        <dbReference type="ARBA" id="ARBA00011073"/>
    </source>
</evidence>
<evidence type="ECO:0000256" key="4">
    <source>
        <dbReference type="ARBA" id="ARBA00022801"/>
    </source>
</evidence>
<dbReference type="Pfam" id="PF00082">
    <property type="entry name" value="Peptidase_S8"/>
    <property type="match status" value="1"/>
</dbReference>
<keyword evidence="10" id="KW-1185">Reference proteome</keyword>
<dbReference type="SUPFAM" id="SSF52743">
    <property type="entry name" value="Subtilisin-like"/>
    <property type="match status" value="1"/>
</dbReference>
<organism evidence="9 10">
    <name type="scientific">Luteibacter pinisoli</name>
    <dbReference type="NCBI Taxonomy" id="2589080"/>
    <lineage>
        <taxon>Bacteria</taxon>
        <taxon>Pseudomonadati</taxon>
        <taxon>Pseudomonadota</taxon>
        <taxon>Gammaproteobacteria</taxon>
        <taxon>Lysobacterales</taxon>
        <taxon>Rhodanobacteraceae</taxon>
        <taxon>Luteibacter</taxon>
    </lineage>
</organism>
<dbReference type="InterPro" id="IPR000209">
    <property type="entry name" value="Peptidase_S8/S53_dom"/>
</dbReference>
<dbReference type="KEGG" id="lpy:FIV34_14835"/>
<dbReference type="InterPro" id="IPR013425">
    <property type="entry name" value="Autotrns_rpt"/>
</dbReference>
<keyword evidence="5 6" id="KW-0720">Serine protease</keyword>
<proteinExistence type="inferred from homology"/>